<dbReference type="RefSeq" id="WP_175370958.1">
    <property type="nucleotide sequence ID" value="NZ_JABWCS010000200.1"/>
</dbReference>
<evidence type="ECO:0000313" key="4">
    <source>
        <dbReference type="Proteomes" id="UP000564806"/>
    </source>
</evidence>
<protein>
    <submittedName>
        <fullName evidence="3">Extracellular solute-binding protein</fullName>
    </submittedName>
</protein>
<evidence type="ECO:0000313" key="3">
    <source>
        <dbReference type="EMBL" id="NUU60373.1"/>
    </source>
</evidence>
<dbReference type="InterPro" id="IPR050490">
    <property type="entry name" value="Bact_solute-bd_prot1"/>
</dbReference>
<keyword evidence="2" id="KW-0732">Signal</keyword>
<feature type="region of interest" description="Disordered" evidence="1">
    <location>
        <begin position="30"/>
        <end position="54"/>
    </location>
</feature>
<dbReference type="Gene3D" id="3.40.190.10">
    <property type="entry name" value="Periplasmic binding protein-like II"/>
    <property type="match status" value="2"/>
</dbReference>
<dbReference type="PROSITE" id="PS51257">
    <property type="entry name" value="PROKAR_LIPOPROTEIN"/>
    <property type="match status" value="1"/>
</dbReference>
<dbReference type="InterPro" id="IPR006059">
    <property type="entry name" value="SBP"/>
</dbReference>
<evidence type="ECO:0000256" key="1">
    <source>
        <dbReference type="SAM" id="MobiDB-lite"/>
    </source>
</evidence>
<keyword evidence="4" id="KW-1185">Reference proteome</keyword>
<evidence type="ECO:0000256" key="2">
    <source>
        <dbReference type="SAM" id="SignalP"/>
    </source>
</evidence>
<dbReference type="PANTHER" id="PTHR43649:SF14">
    <property type="entry name" value="BLR3389 PROTEIN"/>
    <property type="match status" value="1"/>
</dbReference>
<organism evidence="3 4">
    <name type="scientific">Paenibacillus agri</name>
    <dbReference type="NCBI Taxonomy" id="2744309"/>
    <lineage>
        <taxon>Bacteria</taxon>
        <taxon>Bacillati</taxon>
        <taxon>Bacillota</taxon>
        <taxon>Bacilli</taxon>
        <taxon>Bacillales</taxon>
        <taxon>Paenibacillaceae</taxon>
        <taxon>Paenibacillus</taxon>
    </lineage>
</organism>
<proteinExistence type="predicted"/>
<reference evidence="3" key="1">
    <citation type="submission" date="2020-06" db="EMBL/GenBank/DDBJ databases">
        <title>Paenibacillus sp. nov., isolated from soil.</title>
        <authorList>
            <person name="Seo Y.L."/>
        </authorList>
    </citation>
    <scope>NUCLEOTIDE SEQUENCE [LARGE SCALE GENOMIC DNA]</scope>
    <source>
        <strain evidence="3">JW14</strain>
    </source>
</reference>
<dbReference type="Proteomes" id="UP000564806">
    <property type="component" value="Unassembled WGS sequence"/>
</dbReference>
<dbReference type="Pfam" id="PF01547">
    <property type="entry name" value="SBP_bac_1"/>
    <property type="match status" value="1"/>
</dbReference>
<dbReference type="AlphaFoldDB" id="A0A850EGC3"/>
<comment type="caution">
    <text evidence="3">The sequence shown here is derived from an EMBL/GenBank/DDBJ whole genome shotgun (WGS) entry which is preliminary data.</text>
</comment>
<gene>
    <name evidence="3" type="ORF">HPT30_08450</name>
</gene>
<dbReference type="SUPFAM" id="SSF53850">
    <property type="entry name" value="Periplasmic binding protein-like II"/>
    <property type="match status" value="1"/>
</dbReference>
<accession>A0A850EGC3</accession>
<name>A0A850EGC3_9BACL</name>
<feature type="compositionally biased region" description="Polar residues" evidence="1">
    <location>
        <begin position="33"/>
        <end position="51"/>
    </location>
</feature>
<sequence>MMNGKGIKLVLASLMVSVGLAGCGGGNNAPAASTPTDSPESTAPATNSGGNTPEEKVTLKFFTALADRANGSGKVEQDIIDAYMKEHPNVKIEVEALQDEPYKSKIKVYASSNQLPDIIQAWGQPSFLSPLLDNDLLLELNKSDFEGDQFVAGSMDGFSKDDKLYGLPRGADYMVMYYNKKIFADNGIEVPKTTAELMDVVKKLRDKKINPIAMNGMDAWTLPIWYEFAAQRVNGDFNKMDEAVARKISFTDADLVTAAKDMKAFADAKAFADGWLTADYGAARNLFGQGQAAMFFMGAWESGLATDENFSEDFRNNVGAFAFPASDKGKTTDVAAWYGGGYAVSKNSKHPEAAVDFLKYFFTPENWSKLLWQAGAGTPAQQFDQFLTGSETNLQKELIDVFSTMTSSSGTPLQDIGDDEFKQKVMEAHQSLLSDKMSAEDFAKALDAASDKFAGK</sequence>
<feature type="signal peptide" evidence="2">
    <location>
        <begin position="1"/>
        <end position="21"/>
    </location>
</feature>
<feature type="chain" id="PRO_5038502564" evidence="2">
    <location>
        <begin position="22"/>
        <end position="456"/>
    </location>
</feature>
<dbReference type="EMBL" id="JABWCS010000200">
    <property type="protein sequence ID" value="NUU60373.1"/>
    <property type="molecule type" value="Genomic_DNA"/>
</dbReference>
<dbReference type="PANTHER" id="PTHR43649">
    <property type="entry name" value="ARABINOSE-BINDING PROTEIN-RELATED"/>
    <property type="match status" value="1"/>
</dbReference>